<dbReference type="EC" id="2.4.-.-" evidence="4"/>
<evidence type="ECO:0000313" key="5">
    <source>
        <dbReference type="Proteomes" id="UP001165378"/>
    </source>
</evidence>
<dbReference type="Proteomes" id="UP001165378">
    <property type="component" value="Unassembled WGS sequence"/>
</dbReference>
<keyword evidence="5" id="KW-1185">Reference proteome</keyword>
<dbReference type="Pfam" id="PF13439">
    <property type="entry name" value="Glyco_transf_4"/>
    <property type="match status" value="1"/>
</dbReference>
<dbReference type="PANTHER" id="PTHR45947">
    <property type="entry name" value="SULFOQUINOVOSYL TRANSFERASE SQD2"/>
    <property type="match status" value="1"/>
</dbReference>
<feature type="domain" description="Glycosyltransferase subfamily 4-like N-terminal" evidence="3">
    <location>
        <begin position="16"/>
        <end position="167"/>
    </location>
</feature>
<dbReference type="GO" id="GO:1901137">
    <property type="term" value="P:carbohydrate derivative biosynthetic process"/>
    <property type="evidence" value="ECO:0007669"/>
    <property type="project" value="UniProtKB-ARBA"/>
</dbReference>
<dbReference type="GO" id="GO:0016757">
    <property type="term" value="F:glycosyltransferase activity"/>
    <property type="evidence" value="ECO:0007669"/>
    <property type="project" value="UniProtKB-KW"/>
</dbReference>
<dbReference type="InterPro" id="IPR050194">
    <property type="entry name" value="Glycosyltransferase_grp1"/>
</dbReference>
<dbReference type="SUPFAM" id="SSF53756">
    <property type="entry name" value="UDP-Glycosyltransferase/glycogen phosphorylase"/>
    <property type="match status" value="1"/>
</dbReference>
<sequence>MDGRLRVLMVVDDLRIGGAQRQVVGLAAALAESGHTVVVACTEGGPVGAGLGAAGVPVRMLGRRRVAKRVSLATAVRIARLVRAERFDVVHAHVHAASMAAAVAASFMRAPVVVTEHSMASWRGRLARAYSRLLYRRCAMVLAVSAEIQDRLYRSDRVPAGRVRVVGTALFGRQTGAVRSARTRPAEPRERPLHVGVVARLEREKGVELFVRAAARVAAVRPDAAFSVVGDGSLRPDLEALADGLGLGGRLAFAGERADGEAAVAELDVLCLPSVTEGAPLVVLEAMAAGVPVVATRVGGVPAQLDGGQAGVLVEPGDADALSDALVRLIDEPRERDRLARAGLARHAELGGGPTVVAAVEAAYRDALDDARDPGDRD</sequence>
<proteinExistence type="predicted"/>
<evidence type="ECO:0000259" key="3">
    <source>
        <dbReference type="Pfam" id="PF13439"/>
    </source>
</evidence>
<dbReference type="Pfam" id="PF13692">
    <property type="entry name" value="Glyco_trans_1_4"/>
    <property type="match status" value="1"/>
</dbReference>
<dbReference type="Gene3D" id="3.40.50.2000">
    <property type="entry name" value="Glycogen Phosphorylase B"/>
    <property type="match status" value="2"/>
</dbReference>
<dbReference type="InterPro" id="IPR028098">
    <property type="entry name" value="Glyco_trans_4-like_N"/>
</dbReference>
<protein>
    <submittedName>
        <fullName evidence="4">Glycosyltransferase</fullName>
        <ecNumber evidence="4">2.4.-.-</ecNumber>
    </submittedName>
</protein>
<evidence type="ECO:0000256" key="2">
    <source>
        <dbReference type="ARBA" id="ARBA00022679"/>
    </source>
</evidence>
<keyword evidence="2 4" id="KW-0808">Transferase</keyword>
<organism evidence="4 5">
    <name type="scientific">Yinghuangia soli</name>
    <dbReference type="NCBI Taxonomy" id="2908204"/>
    <lineage>
        <taxon>Bacteria</taxon>
        <taxon>Bacillati</taxon>
        <taxon>Actinomycetota</taxon>
        <taxon>Actinomycetes</taxon>
        <taxon>Kitasatosporales</taxon>
        <taxon>Streptomycetaceae</taxon>
        <taxon>Yinghuangia</taxon>
    </lineage>
</organism>
<dbReference type="PANTHER" id="PTHR45947:SF3">
    <property type="entry name" value="SULFOQUINOVOSYL TRANSFERASE SQD2"/>
    <property type="match status" value="1"/>
</dbReference>
<accession>A0AA41Q2M8</accession>
<keyword evidence="1 4" id="KW-0328">Glycosyltransferase</keyword>
<reference evidence="4" key="1">
    <citation type="submission" date="2022-01" db="EMBL/GenBank/DDBJ databases">
        <title>Genome-Based Taxonomic Classification of the Phylum Actinobacteria.</title>
        <authorList>
            <person name="Gao Y."/>
        </authorList>
    </citation>
    <scope>NUCLEOTIDE SEQUENCE</scope>
    <source>
        <strain evidence="4">KLBMP 8922</strain>
    </source>
</reference>
<evidence type="ECO:0000256" key="1">
    <source>
        <dbReference type="ARBA" id="ARBA00022676"/>
    </source>
</evidence>
<dbReference type="AlphaFoldDB" id="A0AA41Q2M8"/>
<evidence type="ECO:0000313" key="4">
    <source>
        <dbReference type="EMBL" id="MCF2530186.1"/>
    </source>
</evidence>
<dbReference type="RefSeq" id="WP_235054855.1">
    <property type="nucleotide sequence ID" value="NZ_JAKFHA010000015.1"/>
</dbReference>
<comment type="caution">
    <text evidence="4">The sequence shown here is derived from an EMBL/GenBank/DDBJ whole genome shotgun (WGS) entry which is preliminary data.</text>
</comment>
<gene>
    <name evidence="4" type="ORF">LZ495_23590</name>
</gene>
<name>A0AA41Q2M8_9ACTN</name>
<dbReference type="EMBL" id="JAKFHA010000015">
    <property type="protein sequence ID" value="MCF2530186.1"/>
    <property type="molecule type" value="Genomic_DNA"/>
</dbReference>